<accession>A0A0E3FK39</accession>
<protein>
    <recommendedName>
        <fullName evidence="4">Cytitidyltransferase</fullName>
    </recommendedName>
</protein>
<gene>
    <name evidence="2" type="ORF">Syn7803US26_178</name>
</gene>
<evidence type="ECO:0000256" key="1">
    <source>
        <dbReference type="SAM" id="MobiDB-lite"/>
    </source>
</evidence>
<feature type="region of interest" description="Disordered" evidence="1">
    <location>
        <begin position="59"/>
        <end position="88"/>
    </location>
</feature>
<feature type="compositionally biased region" description="Low complexity" evidence="1">
    <location>
        <begin position="129"/>
        <end position="143"/>
    </location>
</feature>
<reference evidence="2 3" key="1">
    <citation type="submission" date="2013-12" db="EMBL/GenBank/DDBJ databases">
        <title>Ecological redundancy of diverse viral populations within a natural community.</title>
        <authorList>
            <person name="Gregory A.C."/>
            <person name="LaButti K."/>
            <person name="Copeland A."/>
            <person name="Woyke T."/>
            <person name="Sullivan M.B."/>
        </authorList>
    </citation>
    <scope>NUCLEOTIDE SEQUENCE [LARGE SCALE GENOMIC DNA]</scope>
    <source>
        <strain evidence="2">Syn7803US26</strain>
    </source>
</reference>
<feature type="compositionally biased region" description="Basic and acidic residues" evidence="1">
    <location>
        <begin position="59"/>
        <end position="73"/>
    </location>
</feature>
<feature type="compositionally biased region" description="Low complexity" evidence="1">
    <location>
        <begin position="150"/>
        <end position="164"/>
    </location>
</feature>
<evidence type="ECO:0000313" key="2">
    <source>
        <dbReference type="EMBL" id="AIX29031.1"/>
    </source>
</evidence>
<feature type="compositionally biased region" description="Acidic residues" evidence="1">
    <location>
        <begin position="74"/>
        <end position="88"/>
    </location>
</feature>
<evidence type="ECO:0000313" key="3">
    <source>
        <dbReference type="Proteomes" id="UP000185315"/>
    </source>
</evidence>
<feature type="region of interest" description="Disordered" evidence="1">
    <location>
        <begin position="128"/>
        <end position="282"/>
    </location>
</feature>
<feature type="compositionally biased region" description="Low complexity" evidence="1">
    <location>
        <begin position="219"/>
        <end position="228"/>
    </location>
</feature>
<proteinExistence type="predicted"/>
<evidence type="ECO:0008006" key="4">
    <source>
        <dbReference type="Google" id="ProtNLM"/>
    </source>
</evidence>
<dbReference type="EMBL" id="KJ019091">
    <property type="protein sequence ID" value="AIX29031.1"/>
    <property type="molecule type" value="Genomic_DNA"/>
</dbReference>
<sequence length="980" mass="108540">MITPKSLLSFLSEAADSEAAQQAKEMGLTSAGYGNWRDRTGNVVAKTVDGQLVMIDAKADPMARPEAPEKEMPPEEEEEPQFVEPDPDMVEKVAKGLSGGRYDIASAQRKKELLASARQVLINKQIQDAQMQADAEAQAAAQNPPEPTPEELAQQQADMELQQQNAVMDTELKAQSVENGKLDLQMKKDQMKQQKEAEKEAKAMDKLAKKAEAQKQAEADAQAQAEAESSNVEAEPEPKAPAELDQLLSDIRSGDETKLAKSLQKLQKKEGPKKPKPKAPKLDIEQVKAQAVEDAKPGDQQTAYFGPPPGNTGEEMNNVVNLIEQVSTTNKGTVPKYAQKMLDKFNDPVAKKQFGEYLEFSAQEEARIEENWKKLSKVKNIDDAKRLLTEGMGLIEGPKGLEFRPVSPGMREFMSMAKSNTQKGYRGLQYREVAHLANPEVQERILNTDRQQVNADTIINPDVTWEMATELYDSMSGKVKGVFNKLGGADAMREAFDPKVPVVYLKDSSGKATGLTNIDVMANTDPETYKEQFAKTGGRNRGIFIMQKLMATGGMDQLTGLPNFLTPESGTIDHLEGRSQKMADKSIRKDSPINMAIVSNSVNWAKADAADPETGAKDTIPGLVALGQSYSGGINPAAKKIIEQGGEESMKQAWMTQRISGIDIRTQADAEKKDTEPDSLDTFMDVPMGKSGGVVNRLSDATSFGYDLRNMTMYYPRADHKNKYDQNSWSGNPRKGSNRGYYAVLDGWRKSVLSGAMYGPEISNLVDSHREELTNEVLKKRGDEPRLRSETEVDEELRKFKKNYVKYQYSMPMRAIASAWTTGMISRQDYIKELKRLSDKALGQLGPGGEVHRARLVKERDESLNQYLSEIETHQGVDELSEVDEEWLMENIGSNPVMNMALSEFGRGVLRKKYPAVLDAFDAGIADGSVSSGNSLTVGNKKNAKKLVDPSQGKFFEHFDLTNQENSGMMDTLKRLRKTR</sequence>
<name>A0A0E3FK39_9CAUD</name>
<feature type="compositionally biased region" description="Basic and acidic residues" evidence="1">
    <location>
        <begin position="180"/>
        <end position="218"/>
    </location>
</feature>
<organism evidence="2 3">
    <name type="scientific">Synechococcus phage ACG-2014f_Syn7803US26</name>
    <dbReference type="NCBI Taxonomy" id="2790346"/>
    <lineage>
        <taxon>Viruses</taxon>
        <taxon>Duplodnaviria</taxon>
        <taxon>Heunggongvirae</taxon>
        <taxon>Uroviricota</taxon>
        <taxon>Caudoviricetes</taxon>
        <taxon>Pantevenvirales</taxon>
        <taxon>Kyanoviridae</taxon>
        <taxon>Atlauavirus</taxon>
        <taxon>Atlauavirus caeruleum</taxon>
    </lineage>
</organism>
<keyword evidence="3" id="KW-1185">Reference proteome</keyword>
<feature type="region of interest" description="Disordered" evidence="1">
    <location>
        <begin position="15"/>
        <end position="34"/>
    </location>
</feature>
<dbReference type="Proteomes" id="UP000185315">
    <property type="component" value="Segment"/>
</dbReference>